<dbReference type="STRING" id="267608.RSc1062"/>
<dbReference type="HOGENOM" id="CLU_149778_0_0_4"/>
<dbReference type="InterPro" id="IPR032314">
    <property type="entry name" value="DUF4845"/>
</dbReference>
<dbReference type="Pfam" id="PF16137">
    <property type="entry name" value="DUF4845"/>
    <property type="match status" value="1"/>
</dbReference>
<evidence type="ECO:0000313" key="2">
    <source>
        <dbReference type="Proteomes" id="UP000001436"/>
    </source>
</evidence>
<evidence type="ECO:0000313" key="1">
    <source>
        <dbReference type="EMBL" id="CAD14764.1"/>
    </source>
</evidence>
<keyword evidence="2" id="KW-1185">Reference proteome</keyword>
<dbReference type="EMBL" id="AL646052">
    <property type="protein sequence ID" value="CAD14764.1"/>
    <property type="molecule type" value="Genomic_DNA"/>
</dbReference>
<name>Q8Y0I2_RALN1</name>
<keyword evidence="1" id="KW-0812">Transmembrane</keyword>
<organism evidence="1 2">
    <name type="scientific">Ralstonia nicotianae (strain ATCC BAA-1114 / GMI1000)</name>
    <name type="common">Ralstonia solanacearum</name>
    <dbReference type="NCBI Taxonomy" id="267608"/>
    <lineage>
        <taxon>Bacteria</taxon>
        <taxon>Pseudomonadati</taxon>
        <taxon>Pseudomonadota</taxon>
        <taxon>Betaproteobacteria</taxon>
        <taxon>Burkholderiales</taxon>
        <taxon>Burkholderiaceae</taxon>
        <taxon>Ralstonia</taxon>
        <taxon>Ralstonia solanacearum species complex</taxon>
    </lineage>
</organism>
<sequence>MHNGGNAMRMHRAGLAARRARGITMFGFLIAIVVLVTAVLPAIRAVPSLLEYQAIHHAIKIARERAATRADVAIAFDKQAAIDDIQAIKGEDLEVIESNGSVQMVRFSYKREVPLYGPLALLITYSGSQR</sequence>
<dbReference type="eggNOG" id="COG4969">
    <property type="taxonomic scope" value="Bacteria"/>
</dbReference>
<dbReference type="Proteomes" id="UP000001436">
    <property type="component" value="Chromosome"/>
</dbReference>
<reference evidence="1 2" key="1">
    <citation type="journal article" date="2002" name="Nature">
        <title>Genome sequence of the plant pathogen Ralstonia solanacearum.</title>
        <authorList>
            <person name="Salanoubat M."/>
            <person name="Genin S."/>
            <person name="Artiguenave F."/>
            <person name="Gouzy J."/>
            <person name="Mangenot S."/>
            <person name="Arlat M."/>
            <person name="Billault A."/>
            <person name="Brottier P."/>
            <person name="Camus J.C."/>
            <person name="Cattolico L."/>
            <person name="Chandler M."/>
            <person name="Choisne N."/>
            <person name="Claudel-Renard C."/>
            <person name="Cunnac S."/>
            <person name="Demange N."/>
            <person name="Gaspin C."/>
            <person name="Lavie M."/>
            <person name="Moisan A."/>
            <person name="Robert C."/>
            <person name="Saurin W."/>
            <person name="Schiex T."/>
            <person name="Siguier P."/>
            <person name="Thebault P."/>
            <person name="Whalen M."/>
            <person name="Wincker P."/>
            <person name="Levy M."/>
            <person name="Weissenbach J."/>
            <person name="Boucher C.A."/>
        </authorList>
    </citation>
    <scope>NUCLEOTIDE SEQUENCE [LARGE SCALE GENOMIC DNA]</scope>
    <source>
        <strain evidence="2">ATCC BAA-1114 / GMI1000</strain>
    </source>
</reference>
<gene>
    <name evidence="1" type="ordered locus">RSc1062</name>
</gene>
<dbReference type="KEGG" id="rso:RSc1062"/>
<proteinExistence type="predicted"/>
<dbReference type="EnsemblBacteria" id="CAD14764">
    <property type="protein sequence ID" value="CAD14764"/>
    <property type="gene ID" value="RSc1062"/>
</dbReference>
<accession>Q8Y0I2</accession>
<protein>
    <submittedName>
        <fullName evidence="1">Probable transmembrane protein</fullName>
    </submittedName>
</protein>
<dbReference type="AlphaFoldDB" id="Q8Y0I2"/>
<keyword evidence="1" id="KW-0472">Membrane</keyword>